<keyword evidence="1" id="KW-0472">Membrane</keyword>
<reference evidence="2 3" key="1">
    <citation type="journal article" date="2012" name="J. Bacteriol.">
        <title>Genome sequence of the highly efficient arsenite-oxidizing bacterium Achromobacter arsenitoxydans SY8.</title>
        <authorList>
            <person name="Li X."/>
            <person name="Hu Y."/>
            <person name="Gong J."/>
            <person name="Lin Y."/>
            <person name="Johnstone L."/>
            <person name="Rensing C."/>
            <person name="Wang G."/>
        </authorList>
    </citation>
    <scope>NUCLEOTIDE SEQUENCE [LARGE SCALE GENOMIC DNA]</scope>
    <source>
        <strain evidence="2 3">SY8</strain>
    </source>
</reference>
<evidence type="ECO:0000313" key="2">
    <source>
        <dbReference type="EMBL" id="EHK65578.1"/>
    </source>
</evidence>
<feature type="transmembrane region" description="Helical" evidence="1">
    <location>
        <begin position="360"/>
        <end position="380"/>
    </location>
</feature>
<dbReference type="OrthoDB" id="5493434at2"/>
<evidence type="ECO:0000256" key="1">
    <source>
        <dbReference type="SAM" id="Phobius"/>
    </source>
</evidence>
<dbReference type="RefSeq" id="WP_008163706.1">
    <property type="nucleotide sequence ID" value="NZ_AGUF01000052.1"/>
</dbReference>
<dbReference type="EMBL" id="AGUF01000052">
    <property type="protein sequence ID" value="EHK65578.1"/>
    <property type="molecule type" value="Genomic_DNA"/>
</dbReference>
<proteinExistence type="predicted"/>
<dbReference type="eggNOG" id="ENOG502ZAJ4">
    <property type="taxonomic scope" value="Bacteria"/>
</dbReference>
<name>H0F8E5_9BURK</name>
<gene>
    <name evidence="2" type="ORF">KYC_15217</name>
</gene>
<dbReference type="STRING" id="477184.KYC_15217"/>
<evidence type="ECO:0008006" key="4">
    <source>
        <dbReference type="Google" id="ProtNLM"/>
    </source>
</evidence>
<feature type="transmembrane region" description="Helical" evidence="1">
    <location>
        <begin position="43"/>
        <end position="62"/>
    </location>
</feature>
<evidence type="ECO:0000313" key="3">
    <source>
        <dbReference type="Proteomes" id="UP000003113"/>
    </source>
</evidence>
<feature type="transmembrane region" description="Helical" evidence="1">
    <location>
        <begin position="177"/>
        <end position="207"/>
    </location>
</feature>
<feature type="transmembrane region" description="Helical" evidence="1">
    <location>
        <begin position="227"/>
        <end position="254"/>
    </location>
</feature>
<accession>H0F8E5</accession>
<sequence>MNTEHRPAIEVEKFYLTRGDIFYRFQQKLGLIPASGGGFKRRAIAYAAIAWLPLVLAAWLAGTALEAKAGEEPLLSHIGIHVRCLIAIPLLVLAEGIAQKLIPLTLREFRRSGLVDENLQPRFESVLIDILRLRNRSLPWLIIAVLIVTWATVLFFSPNPDEIRWTGPGGGSLQFGAWWLLLVTKPLFSILLLAWVWRLVLLSLLLYRISALPLKLVPSHPDRLGGLGFLARLPAIYSPFIFSVSAVMAGLWAHQVLYHDLAVPELYGQIAALLAVLTLIGLAPLLVFTPLLIRVKKQALLDYGVFAAKHGRAVDERWIQDKSVPDYPMLDAPELGPVADVQAIYQAVESMRTALISKSVLLMILAPAAIPLLLVVAMQWPLKSTLSKLLFTLL</sequence>
<feature type="transmembrane region" description="Helical" evidence="1">
    <location>
        <begin position="266"/>
        <end position="293"/>
    </location>
</feature>
<comment type="caution">
    <text evidence="2">The sequence shown here is derived from an EMBL/GenBank/DDBJ whole genome shotgun (WGS) entry which is preliminary data.</text>
</comment>
<feature type="transmembrane region" description="Helical" evidence="1">
    <location>
        <begin position="74"/>
        <end position="94"/>
    </location>
</feature>
<feature type="transmembrane region" description="Helical" evidence="1">
    <location>
        <begin position="138"/>
        <end position="157"/>
    </location>
</feature>
<keyword evidence="3" id="KW-1185">Reference proteome</keyword>
<protein>
    <recommendedName>
        <fullName evidence="4">Transmembrane protein</fullName>
    </recommendedName>
</protein>
<dbReference type="Proteomes" id="UP000003113">
    <property type="component" value="Unassembled WGS sequence"/>
</dbReference>
<keyword evidence="1" id="KW-0812">Transmembrane</keyword>
<dbReference type="AlphaFoldDB" id="H0F8E5"/>
<keyword evidence="1" id="KW-1133">Transmembrane helix</keyword>
<organism evidence="2 3">
    <name type="scientific">Achromobacter arsenitoxydans SY8</name>
    <dbReference type="NCBI Taxonomy" id="477184"/>
    <lineage>
        <taxon>Bacteria</taxon>
        <taxon>Pseudomonadati</taxon>
        <taxon>Pseudomonadota</taxon>
        <taxon>Betaproteobacteria</taxon>
        <taxon>Burkholderiales</taxon>
        <taxon>Alcaligenaceae</taxon>
        <taxon>Achromobacter</taxon>
    </lineage>
</organism>